<dbReference type="OrthoDB" id="1405746at2"/>
<dbReference type="EMBL" id="SSNZ01000006">
    <property type="protein sequence ID" value="THF49125.1"/>
    <property type="molecule type" value="Genomic_DNA"/>
</dbReference>
<dbReference type="NCBIfam" id="TIGR04183">
    <property type="entry name" value="Por_Secre_tail"/>
    <property type="match status" value="1"/>
</dbReference>
<dbReference type="Gene3D" id="2.60.120.200">
    <property type="match status" value="1"/>
</dbReference>
<proteinExistence type="predicted"/>
<evidence type="ECO:0000313" key="4">
    <source>
        <dbReference type="EMBL" id="THF49125.1"/>
    </source>
</evidence>
<evidence type="ECO:0000259" key="3">
    <source>
        <dbReference type="Pfam" id="PF18962"/>
    </source>
</evidence>
<dbReference type="NCBIfam" id="NF038128">
    <property type="entry name" value="choice_anch_J"/>
    <property type="match status" value="1"/>
</dbReference>
<evidence type="ECO:0000256" key="2">
    <source>
        <dbReference type="SAM" id="SignalP"/>
    </source>
</evidence>
<feature type="chain" id="PRO_5020212721" evidence="2">
    <location>
        <begin position="19"/>
        <end position="328"/>
    </location>
</feature>
<protein>
    <submittedName>
        <fullName evidence="4">T9SS type A sorting domain-containing protein</fullName>
    </submittedName>
</protein>
<dbReference type="Pfam" id="PF18962">
    <property type="entry name" value="Por_Secre_tail"/>
    <property type="match status" value="1"/>
</dbReference>
<gene>
    <name evidence="4" type="ORF">E6C50_12840</name>
</gene>
<dbReference type="AlphaFoldDB" id="A0A4S3ZTY6"/>
<dbReference type="Proteomes" id="UP000307507">
    <property type="component" value="Unassembled WGS sequence"/>
</dbReference>
<keyword evidence="1 2" id="KW-0732">Signal</keyword>
<comment type="caution">
    <text evidence="4">The sequence shown here is derived from an EMBL/GenBank/DDBJ whole genome shotgun (WGS) entry which is preliminary data.</text>
</comment>
<feature type="signal peptide" evidence="2">
    <location>
        <begin position="1"/>
        <end position="18"/>
    </location>
</feature>
<feature type="domain" description="Secretion system C-terminal sorting" evidence="3">
    <location>
        <begin position="255"/>
        <end position="325"/>
    </location>
</feature>
<accession>A0A4S3ZTY6</accession>
<dbReference type="InterPro" id="IPR026444">
    <property type="entry name" value="Secre_tail"/>
</dbReference>
<organism evidence="4 5">
    <name type="scientific">Flavobacterium supellecticarium</name>
    <dbReference type="NCBI Taxonomy" id="2565924"/>
    <lineage>
        <taxon>Bacteria</taxon>
        <taxon>Pseudomonadati</taxon>
        <taxon>Bacteroidota</taxon>
        <taxon>Flavobacteriia</taxon>
        <taxon>Flavobacteriales</taxon>
        <taxon>Flavobacteriaceae</taxon>
        <taxon>Flavobacterium</taxon>
    </lineage>
</organism>
<sequence length="328" mass="34875">MKKKLLSLLFCLPLFGQAQNLYNYGFNGTTADLTTAGWVRTNQSTTASTTLWTVASYTPVVVSATVNPTPFQTQAYTTGQTCPIPNGQDGTPNTFALVNFTSTSSTLTSGATISNWLISPVVTVQNGDVISFYTRLGKYSATNTASYADNLQVRMSTNGAATVNPSTGPTAVGDFTNLLVEINPTQNLTSYPTNWTQYSYTVTGLTGPTAVKIGFRYFVTNGGPNGSNSDIIGIDTFSVDRPLGTQDFFAKNFSVFPNPANDVLNIAAKNGMEIKGIQVTDLNGRIVKSVAVQGQAEAQINVSDLTAGAYFVSVQSNEGTATSKFLKN</sequence>
<reference evidence="4 5" key="1">
    <citation type="submission" date="2019-04" db="EMBL/GenBank/DDBJ databases">
        <title>Flavobacterium sp. nov. isolated from construction timber.</title>
        <authorList>
            <person name="Lin S.-Y."/>
            <person name="Chang C.-T."/>
            <person name="Young C.-C."/>
        </authorList>
    </citation>
    <scope>NUCLEOTIDE SEQUENCE [LARGE SCALE GENOMIC DNA]</scope>
    <source>
        <strain evidence="4 5">CC-CTC003</strain>
    </source>
</reference>
<evidence type="ECO:0000256" key="1">
    <source>
        <dbReference type="ARBA" id="ARBA00022729"/>
    </source>
</evidence>
<evidence type="ECO:0000313" key="5">
    <source>
        <dbReference type="Proteomes" id="UP000307507"/>
    </source>
</evidence>
<keyword evidence="5" id="KW-1185">Reference proteome</keyword>
<name>A0A4S3ZTY6_9FLAO</name>
<dbReference type="RefSeq" id="WP_136403633.1">
    <property type="nucleotide sequence ID" value="NZ_SSNZ01000006.1"/>
</dbReference>